<keyword evidence="3" id="KW-1185">Reference proteome</keyword>
<reference evidence="2 3" key="1">
    <citation type="submission" date="2019-06" db="EMBL/GenBank/DDBJ databases">
        <title>Sequencing the genomes of 1000 actinobacteria strains.</title>
        <authorList>
            <person name="Klenk H.-P."/>
        </authorList>
    </citation>
    <scope>NUCLEOTIDE SEQUENCE [LARGE SCALE GENOMIC DNA]</scope>
    <source>
        <strain evidence="2 3">DSM 44826</strain>
    </source>
</reference>
<feature type="region of interest" description="Disordered" evidence="1">
    <location>
        <begin position="25"/>
        <end position="69"/>
    </location>
</feature>
<sequence>MSKLRIPAATGAVLATVVLLSGCSSSGKPTPPVAAPTQSTAPTSAASSSADPSDSASASATGSSAAGGSGAVTNGTALKAMLPTAATLPSGWTLAGDGGEFDTGANIMDPGTPQLPQNGCKGWTNQNANGLSIDYRGAYASLNLNDPNKGNVDVVIAAYHPGDAAKLLAEIRTSADGCKSYQSDTLSGGQTQMTLTDTTVAGLGDENAFLKNVPQGQFVSQENLVVRLGDKVLLLDGSDAAAGQLPDLTSLAQSLVKNIQ</sequence>
<dbReference type="Proteomes" id="UP000317940">
    <property type="component" value="Unassembled WGS sequence"/>
</dbReference>
<evidence type="ECO:0000313" key="2">
    <source>
        <dbReference type="EMBL" id="TWF97497.1"/>
    </source>
</evidence>
<accession>A0A561UDQ7</accession>
<organism evidence="2 3">
    <name type="scientific">Kitasatospora viridis</name>
    <dbReference type="NCBI Taxonomy" id="281105"/>
    <lineage>
        <taxon>Bacteria</taxon>
        <taxon>Bacillati</taxon>
        <taxon>Actinomycetota</taxon>
        <taxon>Actinomycetes</taxon>
        <taxon>Kitasatosporales</taxon>
        <taxon>Streptomycetaceae</taxon>
        <taxon>Kitasatospora</taxon>
    </lineage>
</organism>
<protein>
    <recommendedName>
        <fullName evidence="4">PknH-like protein</fullName>
    </recommendedName>
</protein>
<proteinExistence type="predicted"/>
<evidence type="ECO:0000313" key="3">
    <source>
        <dbReference type="Proteomes" id="UP000317940"/>
    </source>
</evidence>
<evidence type="ECO:0000256" key="1">
    <source>
        <dbReference type="SAM" id="MobiDB-lite"/>
    </source>
</evidence>
<feature type="compositionally biased region" description="Low complexity" evidence="1">
    <location>
        <begin position="35"/>
        <end position="64"/>
    </location>
</feature>
<dbReference type="RefSeq" id="WP_170304864.1">
    <property type="nucleotide sequence ID" value="NZ_BAAAMZ010000008.1"/>
</dbReference>
<dbReference type="PROSITE" id="PS51257">
    <property type="entry name" value="PROKAR_LIPOPROTEIN"/>
    <property type="match status" value="1"/>
</dbReference>
<comment type="caution">
    <text evidence="2">The sequence shown here is derived from an EMBL/GenBank/DDBJ whole genome shotgun (WGS) entry which is preliminary data.</text>
</comment>
<dbReference type="AlphaFoldDB" id="A0A561UDQ7"/>
<gene>
    <name evidence="2" type="ORF">FHX73_111277</name>
</gene>
<name>A0A561UDQ7_9ACTN</name>
<evidence type="ECO:0008006" key="4">
    <source>
        <dbReference type="Google" id="ProtNLM"/>
    </source>
</evidence>
<dbReference type="EMBL" id="VIWT01000001">
    <property type="protein sequence ID" value="TWF97497.1"/>
    <property type="molecule type" value="Genomic_DNA"/>
</dbReference>